<dbReference type="Proteomes" id="UP000591948">
    <property type="component" value="Unassembled WGS sequence"/>
</dbReference>
<feature type="non-terminal residue" evidence="2">
    <location>
        <position position="147"/>
    </location>
</feature>
<keyword evidence="2" id="KW-0548">Nucleotidyltransferase</keyword>
<protein>
    <submittedName>
        <fullName evidence="2">Molybdopterin-synthase adenylyltransferase</fullName>
    </submittedName>
</protein>
<dbReference type="GO" id="GO:0008146">
    <property type="term" value="F:sulfotransferase activity"/>
    <property type="evidence" value="ECO:0007669"/>
    <property type="project" value="TreeGrafter"/>
</dbReference>
<dbReference type="SUPFAM" id="SSF69572">
    <property type="entry name" value="Activating enzymes of the ubiquitin-like proteins"/>
    <property type="match status" value="1"/>
</dbReference>
<dbReference type="GO" id="GO:0008641">
    <property type="term" value="F:ubiquitin-like modifier activating enzyme activity"/>
    <property type="evidence" value="ECO:0007669"/>
    <property type="project" value="InterPro"/>
</dbReference>
<dbReference type="PANTHER" id="PTHR10953:SF102">
    <property type="entry name" value="ADENYLYLTRANSFERASE AND SULFURTRANSFERASE MOCS3"/>
    <property type="match status" value="1"/>
</dbReference>
<name>A0A6V8P8P4_9ACTN</name>
<evidence type="ECO:0000259" key="1">
    <source>
        <dbReference type="Pfam" id="PF00899"/>
    </source>
</evidence>
<sequence length="147" mass="15754">MADFTEDQIIRYSRHIVLPQVGGKGQKKIRESKVLLIGAGGLGSPAGYYLAAAGVGKLGIVDQDEVDLSNLQRQILGFDYRAPHSLSTGSENDLSAVGREKNSSLIAHIFWENQDHPISLHSPHHSQANTGVTAGRLHEGGAGFELS</sequence>
<evidence type="ECO:0000313" key="2">
    <source>
        <dbReference type="EMBL" id="GFP29015.1"/>
    </source>
</evidence>
<evidence type="ECO:0000313" key="3">
    <source>
        <dbReference type="Proteomes" id="UP000591948"/>
    </source>
</evidence>
<dbReference type="Pfam" id="PF00899">
    <property type="entry name" value="ThiF"/>
    <property type="match status" value="1"/>
</dbReference>
<reference evidence="2 3" key="1">
    <citation type="journal article" date="2020" name="Front. Microbiol.">
        <title>Single-cell genomics of novel Actinobacteria with the Wood-Ljungdahl pathway discovered in a serpentinizing system.</title>
        <authorList>
            <person name="Merino N."/>
            <person name="Kawai M."/>
            <person name="Boyd E.S."/>
            <person name="Colman D.R."/>
            <person name="McGlynn S.E."/>
            <person name="Nealson K.H."/>
            <person name="Kurokawa K."/>
            <person name="Hongoh Y."/>
        </authorList>
    </citation>
    <scope>NUCLEOTIDE SEQUENCE [LARGE SCALE GENOMIC DNA]</scope>
    <source>
        <strain evidence="2 3">S33</strain>
    </source>
</reference>
<dbReference type="PANTHER" id="PTHR10953">
    <property type="entry name" value="UBIQUITIN-ACTIVATING ENZYME E1"/>
    <property type="match status" value="1"/>
</dbReference>
<dbReference type="InterPro" id="IPR035985">
    <property type="entry name" value="Ubiquitin-activating_enz"/>
</dbReference>
<dbReference type="InterPro" id="IPR000594">
    <property type="entry name" value="ThiF_NAD_FAD-bd"/>
</dbReference>
<comment type="caution">
    <text evidence="2">The sequence shown here is derived from an EMBL/GenBank/DDBJ whole genome shotgun (WGS) entry which is preliminary data.</text>
</comment>
<accession>A0A6V8P8P4</accession>
<gene>
    <name evidence="2" type="ORF">HKBW3S33_02431</name>
</gene>
<organism evidence="2 3">
    <name type="scientific">Candidatus Hakubella thermalkaliphila</name>
    <dbReference type="NCBI Taxonomy" id="2754717"/>
    <lineage>
        <taxon>Bacteria</taxon>
        <taxon>Bacillati</taxon>
        <taxon>Actinomycetota</taxon>
        <taxon>Actinomycetota incertae sedis</taxon>
        <taxon>Candidatus Hakubellales</taxon>
        <taxon>Candidatus Hakubellaceae</taxon>
        <taxon>Candidatus Hakubella</taxon>
    </lineage>
</organism>
<keyword evidence="2" id="KW-0808">Transferase</keyword>
<dbReference type="Gene3D" id="3.40.50.720">
    <property type="entry name" value="NAD(P)-binding Rossmann-like Domain"/>
    <property type="match status" value="1"/>
</dbReference>
<dbReference type="GO" id="GO:0005829">
    <property type="term" value="C:cytosol"/>
    <property type="evidence" value="ECO:0007669"/>
    <property type="project" value="TreeGrafter"/>
</dbReference>
<dbReference type="InterPro" id="IPR045886">
    <property type="entry name" value="ThiF/MoeB/HesA"/>
</dbReference>
<dbReference type="EMBL" id="BLRY01000575">
    <property type="protein sequence ID" value="GFP29015.1"/>
    <property type="molecule type" value="Genomic_DNA"/>
</dbReference>
<feature type="domain" description="THIF-type NAD/FAD binding fold" evidence="1">
    <location>
        <begin position="12"/>
        <end position="76"/>
    </location>
</feature>
<dbReference type="GO" id="GO:0016779">
    <property type="term" value="F:nucleotidyltransferase activity"/>
    <property type="evidence" value="ECO:0007669"/>
    <property type="project" value="UniProtKB-KW"/>
</dbReference>
<keyword evidence="3" id="KW-1185">Reference proteome</keyword>
<proteinExistence type="predicted"/>
<dbReference type="GO" id="GO:0004792">
    <property type="term" value="F:thiosulfate-cyanide sulfurtransferase activity"/>
    <property type="evidence" value="ECO:0007669"/>
    <property type="project" value="TreeGrafter"/>
</dbReference>
<dbReference type="AlphaFoldDB" id="A0A6V8P8P4"/>